<organism evidence="6 7">
    <name type="scientific">Motilibacter rhizosphaerae</name>
    <dbReference type="NCBI Taxonomy" id="598652"/>
    <lineage>
        <taxon>Bacteria</taxon>
        <taxon>Bacillati</taxon>
        <taxon>Actinomycetota</taxon>
        <taxon>Actinomycetes</taxon>
        <taxon>Motilibacterales</taxon>
        <taxon>Motilibacteraceae</taxon>
        <taxon>Motilibacter</taxon>
    </lineage>
</organism>
<sequence length="312" mass="33202">MGSGDRRRGARDAGRACARAAVDLSGPAGGAAGPPVDPELVDALDVAPEPAVAAFFDVDGTLLRGASLYHLARGLYARGFFDARALVRFGRRQVVFRLRGVEDPAALQEARETALEFIRGRPVEELQRVSEEVVRAALATQLWPGTRALARMHVEEGQRVWLVTATPVEVAGTIARELGLTGALGTVAETRDGVYTGRLVGRVLHGPAKAEAVRALAEREGLDLARCAAYSDSANDLPMLELVGHPCAVNPDRRLRGVARERGWRVREYRSARRAWRLAAVTAGALGGLVVLAGAAGGAAARLRSRPSSRGR</sequence>
<dbReference type="NCBIfam" id="TIGR01490">
    <property type="entry name" value="HAD-SF-IB-hyp1"/>
    <property type="match status" value="1"/>
</dbReference>
<dbReference type="OrthoDB" id="25607at2"/>
<dbReference type="GO" id="GO:0016787">
    <property type="term" value="F:hydrolase activity"/>
    <property type="evidence" value="ECO:0007669"/>
    <property type="project" value="UniProtKB-KW"/>
</dbReference>
<keyword evidence="5" id="KW-1133">Transmembrane helix</keyword>
<feature type="transmembrane region" description="Helical" evidence="5">
    <location>
        <begin position="275"/>
        <end position="301"/>
    </location>
</feature>
<evidence type="ECO:0000313" key="7">
    <source>
        <dbReference type="Proteomes" id="UP000293638"/>
    </source>
</evidence>
<keyword evidence="7" id="KW-1185">Reference proteome</keyword>
<dbReference type="AlphaFoldDB" id="A0A4Q7NAA5"/>
<evidence type="ECO:0000313" key="6">
    <source>
        <dbReference type="EMBL" id="RZS79063.1"/>
    </source>
</evidence>
<dbReference type="EMBL" id="SGXD01000007">
    <property type="protein sequence ID" value="RZS79063.1"/>
    <property type="molecule type" value="Genomic_DNA"/>
</dbReference>
<reference evidence="6 7" key="1">
    <citation type="submission" date="2019-02" db="EMBL/GenBank/DDBJ databases">
        <title>Genomic Encyclopedia of Type Strains, Phase IV (KMG-IV): sequencing the most valuable type-strain genomes for metagenomic binning, comparative biology and taxonomic classification.</title>
        <authorList>
            <person name="Goeker M."/>
        </authorList>
    </citation>
    <scope>NUCLEOTIDE SEQUENCE [LARGE SCALE GENOMIC DNA]</scope>
    <source>
        <strain evidence="6 7">DSM 45622</strain>
    </source>
</reference>
<keyword evidence="5" id="KW-0812">Transmembrane</keyword>
<evidence type="ECO:0000256" key="3">
    <source>
        <dbReference type="ARBA" id="ARBA00022801"/>
    </source>
</evidence>
<evidence type="ECO:0000256" key="1">
    <source>
        <dbReference type="ARBA" id="ARBA00009184"/>
    </source>
</evidence>
<protein>
    <submittedName>
        <fullName evidence="6">Phosphoserine phosphatase</fullName>
    </submittedName>
</protein>
<dbReference type="CDD" id="cd02612">
    <property type="entry name" value="HAD_PGPPase"/>
    <property type="match status" value="1"/>
</dbReference>
<dbReference type="Gene3D" id="3.40.50.1000">
    <property type="entry name" value="HAD superfamily/HAD-like"/>
    <property type="match status" value="1"/>
</dbReference>
<proteinExistence type="inferred from homology"/>
<dbReference type="RefSeq" id="WP_130494648.1">
    <property type="nucleotide sequence ID" value="NZ_SGXD01000007.1"/>
</dbReference>
<dbReference type="Gene3D" id="1.20.1440.100">
    <property type="entry name" value="SG protein - dephosphorylation function"/>
    <property type="match status" value="1"/>
</dbReference>
<accession>A0A4Q7NAA5</accession>
<keyword evidence="3" id="KW-0378">Hydrolase</keyword>
<comment type="caution">
    <text evidence="6">The sequence shown here is derived from an EMBL/GenBank/DDBJ whole genome shotgun (WGS) entry which is preliminary data.</text>
</comment>
<dbReference type="GO" id="GO:0046872">
    <property type="term" value="F:metal ion binding"/>
    <property type="evidence" value="ECO:0007669"/>
    <property type="project" value="UniProtKB-KW"/>
</dbReference>
<evidence type="ECO:0000256" key="5">
    <source>
        <dbReference type="SAM" id="Phobius"/>
    </source>
</evidence>
<keyword evidence="5" id="KW-0472">Membrane</keyword>
<dbReference type="Pfam" id="PF12710">
    <property type="entry name" value="HAD"/>
    <property type="match status" value="1"/>
</dbReference>
<dbReference type="FunFam" id="3.40.50.1000:FF:000025">
    <property type="entry name" value="HAD hydrolase, family IB"/>
    <property type="match status" value="1"/>
</dbReference>
<dbReference type="SUPFAM" id="SSF56784">
    <property type="entry name" value="HAD-like"/>
    <property type="match status" value="1"/>
</dbReference>
<evidence type="ECO:0000256" key="4">
    <source>
        <dbReference type="ARBA" id="ARBA00022842"/>
    </source>
</evidence>
<dbReference type="InterPro" id="IPR050582">
    <property type="entry name" value="HAD-like_SerB"/>
</dbReference>
<dbReference type="Proteomes" id="UP000293638">
    <property type="component" value="Unassembled WGS sequence"/>
</dbReference>
<evidence type="ECO:0000256" key="2">
    <source>
        <dbReference type="ARBA" id="ARBA00022723"/>
    </source>
</evidence>
<dbReference type="InterPro" id="IPR023214">
    <property type="entry name" value="HAD_sf"/>
</dbReference>
<dbReference type="PANTHER" id="PTHR43344:SF15">
    <property type="entry name" value="PHOSPHOSERINE PHOSPHATASE SERB1"/>
    <property type="match status" value="1"/>
</dbReference>
<keyword evidence="2" id="KW-0479">Metal-binding</keyword>
<comment type="similarity">
    <text evidence="1">Belongs to the HAD-like hydrolase superfamily. SerB family.</text>
</comment>
<dbReference type="NCBIfam" id="TIGR01488">
    <property type="entry name" value="HAD-SF-IB"/>
    <property type="match status" value="1"/>
</dbReference>
<dbReference type="PANTHER" id="PTHR43344">
    <property type="entry name" value="PHOSPHOSERINE PHOSPHATASE"/>
    <property type="match status" value="1"/>
</dbReference>
<keyword evidence="4" id="KW-0460">Magnesium</keyword>
<name>A0A4Q7NAA5_9ACTN</name>
<dbReference type="InterPro" id="IPR036412">
    <property type="entry name" value="HAD-like_sf"/>
</dbReference>
<gene>
    <name evidence="6" type="ORF">EV189_3933</name>
</gene>
<dbReference type="InterPro" id="IPR006385">
    <property type="entry name" value="HAD_hydro_SerB1"/>
</dbReference>